<organism evidence="4 5">
    <name type="scientific">Catenulispora acidiphila (strain DSM 44928 / JCM 14897 / NBRC 102108 / NRRL B-24433 / ID139908)</name>
    <dbReference type="NCBI Taxonomy" id="479433"/>
    <lineage>
        <taxon>Bacteria</taxon>
        <taxon>Bacillati</taxon>
        <taxon>Actinomycetota</taxon>
        <taxon>Actinomycetes</taxon>
        <taxon>Catenulisporales</taxon>
        <taxon>Catenulisporaceae</taxon>
        <taxon>Catenulispora</taxon>
    </lineage>
</organism>
<reference evidence="4 5" key="1">
    <citation type="journal article" date="2009" name="Stand. Genomic Sci.">
        <title>Complete genome sequence of Catenulispora acidiphila type strain (ID 139908).</title>
        <authorList>
            <person name="Copeland A."/>
            <person name="Lapidus A."/>
            <person name="Glavina Del Rio T."/>
            <person name="Nolan M."/>
            <person name="Lucas S."/>
            <person name="Chen F."/>
            <person name="Tice H."/>
            <person name="Cheng J.F."/>
            <person name="Bruce D."/>
            <person name="Goodwin L."/>
            <person name="Pitluck S."/>
            <person name="Mikhailova N."/>
            <person name="Pati A."/>
            <person name="Ivanova N."/>
            <person name="Mavromatis K."/>
            <person name="Chen A."/>
            <person name="Palaniappan K."/>
            <person name="Chain P."/>
            <person name="Land M."/>
            <person name="Hauser L."/>
            <person name="Chang Y.J."/>
            <person name="Jeffries C.D."/>
            <person name="Chertkov O."/>
            <person name="Brettin T."/>
            <person name="Detter J.C."/>
            <person name="Han C."/>
            <person name="Ali Z."/>
            <person name="Tindall B.J."/>
            <person name="Goker M."/>
            <person name="Bristow J."/>
            <person name="Eisen J.A."/>
            <person name="Markowitz V."/>
            <person name="Hugenholtz P."/>
            <person name="Kyrpides N.C."/>
            <person name="Klenk H.P."/>
        </authorList>
    </citation>
    <scope>NUCLEOTIDE SEQUENCE [LARGE SCALE GENOMIC DNA]</scope>
    <source>
        <strain evidence="5">DSM 44928 / JCM 14897 / NBRC 102108 / NRRL B-24433 / ID139908</strain>
    </source>
</reference>
<feature type="transmembrane region" description="Helical" evidence="2">
    <location>
        <begin position="35"/>
        <end position="57"/>
    </location>
</feature>
<dbReference type="AlphaFoldDB" id="C7Q3G9"/>
<evidence type="ECO:0000256" key="1">
    <source>
        <dbReference type="SAM" id="MobiDB-lite"/>
    </source>
</evidence>
<dbReference type="CDD" id="cd11614">
    <property type="entry name" value="SAF_CpaB_FlgA_like"/>
    <property type="match status" value="1"/>
</dbReference>
<name>C7Q3G9_CATAD</name>
<proteinExistence type="predicted"/>
<evidence type="ECO:0000256" key="2">
    <source>
        <dbReference type="SAM" id="Phobius"/>
    </source>
</evidence>
<dbReference type="STRING" id="479433.Caci_6896"/>
<keyword evidence="2" id="KW-1133">Transmembrane helix</keyword>
<keyword evidence="5" id="KW-1185">Reference proteome</keyword>
<dbReference type="HOGENOM" id="CLU_078491_2_0_11"/>
<dbReference type="EMBL" id="CP001700">
    <property type="protein sequence ID" value="ACU75734.1"/>
    <property type="molecule type" value="Genomic_DNA"/>
</dbReference>
<dbReference type="InParanoid" id="C7Q3G9"/>
<dbReference type="Proteomes" id="UP000000851">
    <property type="component" value="Chromosome"/>
</dbReference>
<dbReference type="KEGG" id="cai:Caci_6896"/>
<evidence type="ECO:0000313" key="4">
    <source>
        <dbReference type="EMBL" id="ACU75734.1"/>
    </source>
</evidence>
<protein>
    <submittedName>
        <fullName evidence="4">SAF domain protein</fullName>
    </submittedName>
</protein>
<keyword evidence="2" id="KW-0472">Membrane</keyword>
<sequence length="222" mass="22089">MSRLKMPSRASSRVPTARSPHDAVRAVAAGRRRRVPYVVAGSMLVLGAVVVGAVAFVKVGGRVPVLVVGAPVQVGQVISADDLKVVDIAPGTLAHVAFADEEKQVVGQPAAVPLVPDEVLTWQLIGAASYPPAGYGVATTQMKAGAYPPHLVAGARVEVVAPASAAGAAAQVVASLAAVTEVSTPTDSGDVVVSVLADQNSAKAVSSATPGSLSLVLLPAGG</sequence>
<gene>
    <name evidence="4" type="ordered locus">Caci_6896</name>
</gene>
<dbReference type="InterPro" id="IPR013974">
    <property type="entry name" value="SAF"/>
</dbReference>
<keyword evidence="2" id="KW-0812">Transmembrane</keyword>
<dbReference type="eggNOG" id="COG1261">
    <property type="taxonomic scope" value="Bacteria"/>
</dbReference>
<dbReference type="SMART" id="SM00858">
    <property type="entry name" value="SAF"/>
    <property type="match status" value="1"/>
</dbReference>
<evidence type="ECO:0000259" key="3">
    <source>
        <dbReference type="SMART" id="SM00858"/>
    </source>
</evidence>
<evidence type="ECO:0000313" key="5">
    <source>
        <dbReference type="Proteomes" id="UP000000851"/>
    </source>
</evidence>
<accession>C7Q3G9</accession>
<dbReference type="Pfam" id="PF08666">
    <property type="entry name" value="SAF"/>
    <property type="match status" value="1"/>
</dbReference>
<feature type="domain" description="SAF" evidence="3">
    <location>
        <begin position="63"/>
        <end position="126"/>
    </location>
</feature>
<feature type="region of interest" description="Disordered" evidence="1">
    <location>
        <begin position="1"/>
        <end position="20"/>
    </location>
</feature>